<dbReference type="PANTHER" id="PTHR47843:SF2">
    <property type="entry name" value="BTB DOMAIN-CONTAINING PROTEIN"/>
    <property type="match status" value="1"/>
</dbReference>
<dbReference type="Pfam" id="PF00651">
    <property type="entry name" value="BTB"/>
    <property type="match status" value="1"/>
</dbReference>
<dbReference type="Gene3D" id="3.30.710.10">
    <property type="entry name" value="Potassium Channel Kv1.1, Chain A"/>
    <property type="match status" value="1"/>
</dbReference>
<dbReference type="PANTHER" id="PTHR47843">
    <property type="entry name" value="BTB DOMAIN-CONTAINING PROTEIN-RELATED"/>
    <property type="match status" value="1"/>
</dbReference>
<evidence type="ECO:0000256" key="1">
    <source>
        <dbReference type="SAM" id="MobiDB-lite"/>
    </source>
</evidence>
<evidence type="ECO:0000313" key="4">
    <source>
        <dbReference type="Proteomes" id="UP000235786"/>
    </source>
</evidence>
<feature type="region of interest" description="Disordered" evidence="1">
    <location>
        <begin position="1"/>
        <end position="22"/>
    </location>
</feature>
<gene>
    <name evidence="3" type="ORF">L207DRAFT_529315</name>
</gene>
<evidence type="ECO:0000313" key="3">
    <source>
        <dbReference type="EMBL" id="PMD41033.1"/>
    </source>
</evidence>
<dbReference type="CDD" id="cd18186">
    <property type="entry name" value="BTB_POZ_ZBTB_KLHL-like"/>
    <property type="match status" value="1"/>
</dbReference>
<reference evidence="3 4" key="1">
    <citation type="submission" date="2016-04" db="EMBL/GenBank/DDBJ databases">
        <title>A degradative enzymes factory behind the ericoid mycorrhizal symbiosis.</title>
        <authorList>
            <consortium name="DOE Joint Genome Institute"/>
            <person name="Martino E."/>
            <person name="Morin E."/>
            <person name="Grelet G."/>
            <person name="Kuo A."/>
            <person name="Kohler A."/>
            <person name="Daghino S."/>
            <person name="Barry K."/>
            <person name="Choi C."/>
            <person name="Cichocki N."/>
            <person name="Clum A."/>
            <person name="Copeland A."/>
            <person name="Hainaut M."/>
            <person name="Haridas S."/>
            <person name="Labutti K."/>
            <person name="Lindquist E."/>
            <person name="Lipzen A."/>
            <person name="Khouja H.-R."/>
            <person name="Murat C."/>
            <person name="Ohm R."/>
            <person name="Olson A."/>
            <person name="Spatafora J."/>
            <person name="Veneault-Fourrey C."/>
            <person name="Henrissat B."/>
            <person name="Grigoriev I."/>
            <person name="Martin F."/>
            <person name="Perotto S."/>
        </authorList>
    </citation>
    <scope>NUCLEOTIDE SEQUENCE [LARGE SCALE GENOMIC DNA]</scope>
    <source>
        <strain evidence="3 4">F</strain>
    </source>
</reference>
<dbReference type="InterPro" id="IPR000210">
    <property type="entry name" value="BTB/POZ_dom"/>
</dbReference>
<dbReference type="Proteomes" id="UP000235786">
    <property type="component" value="Unassembled WGS sequence"/>
</dbReference>
<dbReference type="STRING" id="1149755.A0A2J6RRB4"/>
<dbReference type="OrthoDB" id="1022638at2759"/>
<dbReference type="EMBL" id="KZ613945">
    <property type="protein sequence ID" value="PMD41033.1"/>
    <property type="molecule type" value="Genomic_DNA"/>
</dbReference>
<dbReference type="SUPFAM" id="SSF54695">
    <property type="entry name" value="POZ domain"/>
    <property type="match status" value="1"/>
</dbReference>
<feature type="domain" description="BTB" evidence="2">
    <location>
        <begin position="44"/>
        <end position="115"/>
    </location>
</feature>
<name>A0A2J6RRB4_HYAVF</name>
<dbReference type="AlphaFoldDB" id="A0A2J6RRB4"/>
<dbReference type="PROSITE" id="PS50097">
    <property type="entry name" value="BTB"/>
    <property type="match status" value="1"/>
</dbReference>
<keyword evidence="4" id="KW-1185">Reference proteome</keyword>
<sequence length="268" mass="30283">MESSTAPAGQKRAANSPASDIPRQKKICSAKMEGLGFLEMLSTEMVEISIGKRNDKKHIRVHKGLLCSKIPYFEKMLSGGFKEAAENSAEFPEEDIEAFKNLMQWVYSGTLPRFRWVQDLEGEDGEFESSWCIGQTYLLLDKFCLFSLADQALTDFITATAEMSIVPDFGLIQSLYELAPQGSPLRKLALHYFHFTMNGQTPEEVAASNWDMEEVRHGFLKNGEFLFDYLKLMHQHDNQQMVQDPGQMPKCAFHHHGEGEPCSVTPSC</sequence>
<dbReference type="InterPro" id="IPR011333">
    <property type="entry name" value="SKP1/BTB/POZ_sf"/>
</dbReference>
<accession>A0A2J6RRB4</accession>
<protein>
    <recommendedName>
        <fullName evidence="2">BTB domain-containing protein</fullName>
    </recommendedName>
</protein>
<evidence type="ECO:0000259" key="2">
    <source>
        <dbReference type="PROSITE" id="PS50097"/>
    </source>
</evidence>
<organism evidence="3 4">
    <name type="scientific">Hyaloscypha variabilis (strain UAMH 11265 / GT02V1 / F)</name>
    <name type="common">Meliniomyces variabilis</name>
    <dbReference type="NCBI Taxonomy" id="1149755"/>
    <lineage>
        <taxon>Eukaryota</taxon>
        <taxon>Fungi</taxon>
        <taxon>Dikarya</taxon>
        <taxon>Ascomycota</taxon>
        <taxon>Pezizomycotina</taxon>
        <taxon>Leotiomycetes</taxon>
        <taxon>Helotiales</taxon>
        <taxon>Hyaloscyphaceae</taxon>
        <taxon>Hyaloscypha</taxon>
        <taxon>Hyaloscypha variabilis</taxon>
    </lineage>
</organism>
<proteinExistence type="predicted"/>